<reference evidence="2" key="1">
    <citation type="submission" date="2016-10" db="EMBL/GenBank/DDBJ databases">
        <authorList>
            <person name="Varghese N."/>
            <person name="Submissions S."/>
        </authorList>
    </citation>
    <scope>NUCLEOTIDE SEQUENCE [LARGE SCALE GENOMIC DNA]</scope>
    <source>
        <strain evidence="2">CGMCC 4.3568</strain>
    </source>
</reference>
<organism evidence="1 2">
    <name type="scientific">Amycolatopsis marina</name>
    <dbReference type="NCBI Taxonomy" id="490629"/>
    <lineage>
        <taxon>Bacteria</taxon>
        <taxon>Bacillati</taxon>
        <taxon>Actinomycetota</taxon>
        <taxon>Actinomycetes</taxon>
        <taxon>Pseudonocardiales</taxon>
        <taxon>Pseudonocardiaceae</taxon>
        <taxon>Amycolatopsis</taxon>
    </lineage>
</organism>
<gene>
    <name evidence="1" type="ORF">SAMN05216266_11788</name>
</gene>
<evidence type="ECO:0000313" key="1">
    <source>
        <dbReference type="EMBL" id="SFB53684.1"/>
    </source>
</evidence>
<dbReference type="Proteomes" id="UP000243799">
    <property type="component" value="Unassembled WGS sequence"/>
</dbReference>
<dbReference type="STRING" id="490629.SAMN05216266_11788"/>
<protein>
    <recommendedName>
        <fullName evidence="3">DDE superfamily endonuclease</fullName>
    </recommendedName>
</protein>
<evidence type="ECO:0000313" key="2">
    <source>
        <dbReference type="Proteomes" id="UP000243799"/>
    </source>
</evidence>
<dbReference type="InterPro" id="IPR015422">
    <property type="entry name" value="PyrdxlP-dep_Trfase_small"/>
</dbReference>
<proteinExistence type="predicted"/>
<evidence type="ECO:0008006" key="3">
    <source>
        <dbReference type="Google" id="ProtNLM"/>
    </source>
</evidence>
<keyword evidence="2" id="KW-1185">Reference proteome</keyword>
<accession>A0A1I1BTA6</accession>
<name>A0A1I1BTA6_9PSEU</name>
<dbReference type="Gene3D" id="1.10.260.50">
    <property type="match status" value="1"/>
</dbReference>
<dbReference type="Gene3D" id="3.90.1150.10">
    <property type="entry name" value="Aspartate Aminotransferase, domain 1"/>
    <property type="match status" value="1"/>
</dbReference>
<dbReference type="AlphaFoldDB" id="A0A1I1BTA6"/>
<dbReference type="EMBL" id="FOKG01000017">
    <property type="protein sequence ID" value="SFB53684.1"/>
    <property type="molecule type" value="Genomic_DNA"/>
</dbReference>
<sequence length="115" mass="12872">MTTPIGLREGPVYLGYNATTPVDPRGAETFLPHLTEHFGNPSSSHLLLLDHIGSHHSPIHFRQLLQEKLTVRKLGDYQTRRPLPPVQRCGFVIHHQHRLKAGTGIPSLVTNGHPR</sequence>
<dbReference type="RefSeq" id="WP_091676005.1">
    <property type="nucleotide sequence ID" value="NZ_FOKG01000017.1"/>
</dbReference>